<dbReference type="Proteomes" id="UP000694886">
    <property type="component" value="Chromosome 9"/>
</dbReference>
<dbReference type="InterPro" id="IPR036574">
    <property type="entry name" value="Scorpion_toxin-like_sf"/>
</dbReference>
<gene>
    <name evidence="7" type="primary">LOC18590180</name>
</gene>
<dbReference type="KEGG" id="tcc:18590180"/>
<dbReference type="PANTHER" id="PTHR34450:SF2">
    <property type="entry name" value="SCR-LIKE PROTEIN"/>
    <property type="match status" value="1"/>
</dbReference>
<dbReference type="GO" id="GO:0005576">
    <property type="term" value="C:extracellular region"/>
    <property type="evidence" value="ECO:0007669"/>
    <property type="project" value="UniProtKB-SubCell"/>
</dbReference>
<evidence type="ECO:0000313" key="6">
    <source>
        <dbReference type="Proteomes" id="UP000694886"/>
    </source>
</evidence>
<dbReference type="Pfam" id="PF06876">
    <property type="entry name" value="SCRL"/>
    <property type="match status" value="1"/>
</dbReference>
<sequence>MAKSIALPMLCLVLLVALPSPSYSQGGLQFCPTELTIPGTCGNNGGFECFEAINAKFGASAMAMKCTCQALQSNERLCKCLIVCRE</sequence>
<keyword evidence="3" id="KW-0964">Secreted</keyword>
<organism evidence="6 7">
    <name type="scientific">Theobroma cacao</name>
    <name type="common">Cacao</name>
    <name type="synonym">Cocoa</name>
    <dbReference type="NCBI Taxonomy" id="3641"/>
    <lineage>
        <taxon>Eukaryota</taxon>
        <taxon>Viridiplantae</taxon>
        <taxon>Streptophyta</taxon>
        <taxon>Embryophyta</taxon>
        <taxon>Tracheophyta</taxon>
        <taxon>Spermatophyta</taxon>
        <taxon>Magnoliopsida</taxon>
        <taxon>eudicotyledons</taxon>
        <taxon>Gunneridae</taxon>
        <taxon>Pentapetalae</taxon>
        <taxon>rosids</taxon>
        <taxon>malvids</taxon>
        <taxon>Malvales</taxon>
        <taxon>Malvaceae</taxon>
        <taxon>Byttnerioideae</taxon>
        <taxon>Theobroma</taxon>
    </lineage>
</organism>
<evidence type="ECO:0000313" key="7">
    <source>
        <dbReference type="RefSeq" id="XP_007015627.2"/>
    </source>
</evidence>
<protein>
    <submittedName>
        <fullName evidence="7">Uncharacterized protein LOC18590180</fullName>
    </submittedName>
</protein>
<dbReference type="InterPro" id="IPR010682">
    <property type="entry name" value="SCRL"/>
</dbReference>
<name>A0AB32US73_THECC</name>
<dbReference type="RefSeq" id="XP_007015627.2">
    <property type="nucleotide sequence ID" value="XM_007015565.2"/>
</dbReference>
<dbReference type="Gramene" id="Tc09v2_t022450.1">
    <property type="protein sequence ID" value="Tc09v2_p022450.1"/>
    <property type="gene ID" value="Tc09v2_g022450"/>
</dbReference>
<feature type="signal peptide" evidence="5">
    <location>
        <begin position="1"/>
        <end position="24"/>
    </location>
</feature>
<dbReference type="GO" id="GO:0007165">
    <property type="term" value="P:signal transduction"/>
    <property type="evidence" value="ECO:0007669"/>
    <property type="project" value="InterPro"/>
</dbReference>
<evidence type="ECO:0000256" key="3">
    <source>
        <dbReference type="ARBA" id="ARBA00022525"/>
    </source>
</evidence>
<keyword evidence="4 5" id="KW-0732">Signal</keyword>
<dbReference type="GeneID" id="18590180"/>
<comment type="similarity">
    <text evidence="2">Belongs to the DEFL family.</text>
</comment>
<reference evidence="7" key="2">
    <citation type="submission" date="2025-08" db="UniProtKB">
        <authorList>
            <consortium name="RefSeq"/>
        </authorList>
    </citation>
    <scope>IDENTIFICATION</scope>
</reference>
<comment type="subcellular location">
    <subcellularLocation>
        <location evidence="1">Secreted</location>
    </subcellularLocation>
</comment>
<dbReference type="AlphaFoldDB" id="A0AB32US73"/>
<dbReference type="PANTHER" id="PTHR34450">
    <property type="entry name" value="DEFENSIN-LIKE PROTEIN 245-RELATED"/>
    <property type="match status" value="1"/>
</dbReference>
<dbReference type="SUPFAM" id="SSF57095">
    <property type="entry name" value="Scorpion toxin-like"/>
    <property type="match status" value="1"/>
</dbReference>
<evidence type="ECO:0000256" key="4">
    <source>
        <dbReference type="ARBA" id="ARBA00022729"/>
    </source>
</evidence>
<proteinExistence type="inferred from homology"/>
<evidence type="ECO:0000256" key="5">
    <source>
        <dbReference type="SAM" id="SignalP"/>
    </source>
</evidence>
<accession>A0AB32US73</accession>
<reference evidence="6" key="1">
    <citation type="journal article" date="1997" name="Nucleic Acids Res.">
        <title>tRNAscan-SE: a program for improved detection of transfer RNA genes in genomic sequence.</title>
        <authorList>
            <person name="Lowe T.M."/>
            <person name="Eddy S.R."/>
        </authorList>
    </citation>
    <scope>NUCLEOTIDE SEQUENCE [LARGE SCALE GENOMIC DNA]</scope>
    <source>
        <strain evidence="6">r\B97-61/B2</strain>
    </source>
</reference>
<evidence type="ECO:0000256" key="1">
    <source>
        <dbReference type="ARBA" id="ARBA00004613"/>
    </source>
</evidence>
<evidence type="ECO:0000256" key="2">
    <source>
        <dbReference type="ARBA" id="ARBA00006722"/>
    </source>
</evidence>
<feature type="chain" id="PRO_5044247968" evidence="5">
    <location>
        <begin position="25"/>
        <end position="86"/>
    </location>
</feature>